<dbReference type="Pfam" id="PF07690">
    <property type="entry name" value="MFS_1"/>
    <property type="match status" value="1"/>
</dbReference>
<reference evidence="7 8" key="1">
    <citation type="submission" date="2023-12" db="EMBL/GenBank/DDBJ databases">
        <title>First complete genome sequence of Pseudomonas canadensis strain Pcan-CK-23 isolated from homogenized tissues of Zophobas morio larvae.</title>
        <authorList>
            <person name="Kundlacz C."/>
            <person name="Aldeia C."/>
            <person name="Eddoubaji Y."/>
            <person name="Campos-Madueno E.I."/>
            <person name="Endimiani A."/>
        </authorList>
    </citation>
    <scope>NUCLEOTIDE SEQUENCE [LARGE SCALE GENOMIC DNA]</scope>
    <source>
        <strain evidence="7 8">Pcan-CK-23</strain>
    </source>
</reference>
<keyword evidence="4 5" id="KW-0472">Membrane</keyword>
<dbReference type="Proteomes" id="UP001322392">
    <property type="component" value="Chromosome"/>
</dbReference>
<feature type="transmembrane region" description="Helical" evidence="5">
    <location>
        <begin position="23"/>
        <end position="45"/>
    </location>
</feature>
<keyword evidence="2 5" id="KW-0812">Transmembrane</keyword>
<name>A0ABZ0ZY23_9PSED</name>
<dbReference type="PROSITE" id="PS50850">
    <property type="entry name" value="MFS"/>
    <property type="match status" value="1"/>
</dbReference>
<protein>
    <submittedName>
        <fullName evidence="7">MFS transporter</fullName>
    </submittedName>
</protein>
<evidence type="ECO:0000256" key="4">
    <source>
        <dbReference type="ARBA" id="ARBA00023136"/>
    </source>
</evidence>
<evidence type="ECO:0000256" key="3">
    <source>
        <dbReference type="ARBA" id="ARBA00022989"/>
    </source>
</evidence>
<feature type="transmembrane region" description="Helical" evidence="5">
    <location>
        <begin position="218"/>
        <end position="245"/>
    </location>
</feature>
<dbReference type="InterPro" id="IPR036259">
    <property type="entry name" value="MFS_trans_sf"/>
</dbReference>
<feature type="transmembrane region" description="Helical" evidence="5">
    <location>
        <begin position="116"/>
        <end position="135"/>
    </location>
</feature>
<dbReference type="Gene3D" id="1.20.1250.20">
    <property type="entry name" value="MFS general substrate transporter like domains"/>
    <property type="match status" value="1"/>
</dbReference>
<feature type="transmembrane region" description="Helical" evidence="5">
    <location>
        <begin position="319"/>
        <end position="341"/>
    </location>
</feature>
<feature type="transmembrane region" description="Helical" evidence="5">
    <location>
        <begin position="147"/>
        <end position="171"/>
    </location>
</feature>
<feature type="transmembrane region" description="Helical" evidence="5">
    <location>
        <begin position="89"/>
        <end position="110"/>
    </location>
</feature>
<dbReference type="PANTHER" id="PTHR23508">
    <property type="entry name" value="CARBOXYLIC ACID TRANSPORTER PROTEIN HOMOLOG"/>
    <property type="match status" value="1"/>
</dbReference>
<dbReference type="PANTHER" id="PTHR23508:SF10">
    <property type="entry name" value="CARBOXYLIC ACID TRANSPORTER PROTEIN HOMOLOG"/>
    <property type="match status" value="1"/>
</dbReference>
<feature type="domain" description="Major facilitator superfamily (MFS) profile" evidence="6">
    <location>
        <begin position="23"/>
        <end position="412"/>
    </location>
</feature>
<feature type="transmembrane region" description="Helical" evidence="5">
    <location>
        <begin position="353"/>
        <end position="377"/>
    </location>
</feature>
<evidence type="ECO:0000313" key="7">
    <source>
        <dbReference type="EMBL" id="WRI21845.1"/>
    </source>
</evidence>
<organism evidence="7 8">
    <name type="scientific">Pseudomonas canadensis</name>
    <dbReference type="NCBI Taxonomy" id="915099"/>
    <lineage>
        <taxon>Bacteria</taxon>
        <taxon>Pseudomonadati</taxon>
        <taxon>Pseudomonadota</taxon>
        <taxon>Gammaproteobacteria</taxon>
        <taxon>Pseudomonadales</taxon>
        <taxon>Pseudomonadaceae</taxon>
        <taxon>Pseudomonas</taxon>
    </lineage>
</organism>
<evidence type="ECO:0000313" key="8">
    <source>
        <dbReference type="Proteomes" id="UP001322392"/>
    </source>
</evidence>
<sequence>MDQYAAPTQHPAVPDVAPARWRVVIMCFLALLLDGFDTTSISFVVPTLAREWGAAPAAFTLAFVTTSLGAVIGYLLSGRLAYRFGERQVILGSVLLFACGSLVTCFVGSISELAALRLVTGIGLGAVLPAAIATAANQFTANRREVVAVAVAAGIGLGSTLGGFFGGGLIARHGWQAVFWLGGLLPLLLLPLMWWGLPAGARQKAAEPNARFEPGIRCLFTNSLAAGTMLLWVYSFLIFLGLYALILWLPTLLLGYGFKPTETSIGTACIGVGGLVGVILLIPLSWRFGGSRVLVFASLLAAAAVACLGLVGLERGQLLLTIAVIGMGLQAGTVGQIALAVKLYPTALRTTGVGCAAAAGRIGSILGPAVGGMLLSLQMPPSQILLTACLPIAAAALAVGILDFLGRRRQCRSVAAGHTPSGD</sequence>
<evidence type="ECO:0000256" key="2">
    <source>
        <dbReference type="ARBA" id="ARBA00022692"/>
    </source>
</evidence>
<keyword evidence="3 5" id="KW-1133">Transmembrane helix</keyword>
<feature type="transmembrane region" description="Helical" evidence="5">
    <location>
        <begin position="383"/>
        <end position="405"/>
    </location>
</feature>
<dbReference type="SUPFAM" id="SSF103473">
    <property type="entry name" value="MFS general substrate transporter"/>
    <property type="match status" value="1"/>
</dbReference>
<feature type="transmembrane region" description="Helical" evidence="5">
    <location>
        <begin position="293"/>
        <end position="313"/>
    </location>
</feature>
<evidence type="ECO:0000259" key="6">
    <source>
        <dbReference type="PROSITE" id="PS50850"/>
    </source>
</evidence>
<accession>A0ABZ0ZY23</accession>
<dbReference type="InterPro" id="IPR011701">
    <property type="entry name" value="MFS"/>
</dbReference>
<evidence type="ECO:0000256" key="1">
    <source>
        <dbReference type="ARBA" id="ARBA00004141"/>
    </source>
</evidence>
<dbReference type="EMBL" id="CP139639">
    <property type="protein sequence ID" value="WRI21845.1"/>
    <property type="molecule type" value="Genomic_DNA"/>
</dbReference>
<feature type="transmembrane region" description="Helical" evidence="5">
    <location>
        <begin position="57"/>
        <end position="77"/>
    </location>
</feature>
<gene>
    <name evidence="7" type="ORF">SPL95_14510</name>
</gene>
<evidence type="ECO:0000256" key="5">
    <source>
        <dbReference type="SAM" id="Phobius"/>
    </source>
</evidence>
<dbReference type="RefSeq" id="WP_323985682.1">
    <property type="nucleotide sequence ID" value="NZ_CP139639.1"/>
</dbReference>
<dbReference type="InterPro" id="IPR020846">
    <property type="entry name" value="MFS_dom"/>
</dbReference>
<feature type="transmembrane region" description="Helical" evidence="5">
    <location>
        <begin position="265"/>
        <end position="286"/>
    </location>
</feature>
<keyword evidence="8" id="KW-1185">Reference proteome</keyword>
<proteinExistence type="predicted"/>
<comment type="subcellular location">
    <subcellularLocation>
        <location evidence="1">Membrane</location>
        <topology evidence="1">Multi-pass membrane protein</topology>
    </subcellularLocation>
</comment>
<feature type="transmembrane region" description="Helical" evidence="5">
    <location>
        <begin position="177"/>
        <end position="197"/>
    </location>
</feature>